<comment type="caution">
    <text evidence="5">The sequence shown here is derived from an EMBL/GenBank/DDBJ whole genome shotgun (WGS) entry which is preliminary data.</text>
</comment>
<dbReference type="Gene3D" id="1.10.10.10">
    <property type="entry name" value="Winged helix-like DNA-binding domain superfamily/Winged helix DNA-binding domain"/>
    <property type="match status" value="1"/>
</dbReference>
<sequence>MCISFDLDDLTLVRHVAEMGSIGAAARRLNIAQPSASARLTRLEQRLGVELFTRGARGATPTPSGHMFAQRAAHILGHLDALATDVATASEEPPLRIGCFHGLADSVLPILDAHRGTQQILQSVDHGVTLVEWVAEGTIHAAVVSILGQLGEVKRVTSHPIGRDHMVVLVPVGVEPPRGGRLPLKDRALATATYDLRDHDLVARIIALGGRPRLGATVTATIRMARLSGDLAVIPASSAATDLLPGERIVRLPFNWSIDLTMVTRPQAPAEVLRLAEVLGEKLGLRAPAEGR</sequence>
<dbReference type="EMBL" id="JAVDUM010000016">
    <property type="protein sequence ID" value="MDR6868648.1"/>
    <property type="molecule type" value="Genomic_DNA"/>
</dbReference>
<evidence type="ECO:0000256" key="1">
    <source>
        <dbReference type="ARBA" id="ARBA00009437"/>
    </source>
</evidence>
<evidence type="ECO:0000313" key="5">
    <source>
        <dbReference type="EMBL" id="MDR6868648.1"/>
    </source>
</evidence>
<name>A0ABU1SGB1_9MICO</name>
<gene>
    <name evidence="5" type="ORF">J2Y69_003272</name>
</gene>
<protein>
    <submittedName>
        <fullName evidence="5">DNA-binding transcriptional LysR family regulator</fullName>
    </submittedName>
</protein>
<organism evidence="5 6">
    <name type="scientific">Microbacterium resistens</name>
    <dbReference type="NCBI Taxonomy" id="156977"/>
    <lineage>
        <taxon>Bacteria</taxon>
        <taxon>Bacillati</taxon>
        <taxon>Actinomycetota</taxon>
        <taxon>Actinomycetes</taxon>
        <taxon>Micrococcales</taxon>
        <taxon>Microbacteriaceae</taxon>
        <taxon>Microbacterium</taxon>
    </lineage>
</organism>
<keyword evidence="6" id="KW-1185">Reference proteome</keyword>
<reference evidence="5 6" key="1">
    <citation type="submission" date="2023-07" db="EMBL/GenBank/DDBJ databases">
        <title>Sorghum-associated microbial communities from plants grown in Nebraska, USA.</title>
        <authorList>
            <person name="Schachtman D."/>
        </authorList>
    </citation>
    <scope>NUCLEOTIDE SEQUENCE [LARGE SCALE GENOMIC DNA]</scope>
    <source>
        <strain evidence="5 6">2980</strain>
    </source>
</reference>
<dbReference type="SUPFAM" id="SSF46785">
    <property type="entry name" value="Winged helix' DNA-binding domain"/>
    <property type="match status" value="1"/>
</dbReference>
<evidence type="ECO:0000256" key="3">
    <source>
        <dbReference type="ARBA" id="ARBA00023163"/>
    </source>
</evidence>
<accession>A0ABU1SGB1</accession>
<feature type="domain" description="HTH lysR-type" evidence="4">
    <location>
        <begin position="5"/>
        <end position="62"/>
    </location>
</feature>
<dbReference type="InterPro" id="IPR036390">
    <property type="entry name" value="WH_DNA-bd_sf"/>
</dbReference>
<evidence type="ECO:0000259" key="4">
    <source>
        <dbReference type="PROSITE" id="PS50931"/>
    </source>
</evidence>
<evidence type="ECO:0000256" key="2">
    <source>
        <dbReference type="ARBA" id="ARBA00023015"/>
    </source>
</evidence>
<dbReference type="PRINTS" id="PR00039">
    <property type="entry name" value="HTHLYSR"/>
</dbReference>
<dbReference type="Proteomes" id="UP001259347">
    <property type="component" value="Unassembled WGS sequence"/>
</dbReference>
<keyword evidence="5" id="KW-0238">DNA-binding</keyword>
<keyword evidence="2" id="KW-0805">Transcription regulation</keyword>
<dbReference type="PANTHER" id="PTHR30126">
    <property type="entry name" value="HTH-TYPE TRANSCRIPTIONAL REGULATOR"/>
    <property type="match status" value="1"/>
</dbReference>
<dbReference type="Pfam" id="PF00126">
    <property type="entry name" value="HTH_1"/>
    <property type="match status" value="1"/>
</dbReference>
<dbReference type="GO" id="GO:0003677">
    <property type="term" value="F:DNA binding"/>
    <property type="evidence" value="ECO:0007669"/>
    <property type="project" value="UniProtKB-KW"/>
</dbReference>
<comment type="similarity">
    <text evidence="1">Belongs to the LysR transcriptional regulatory family.</text>
</comment>
<dbReference type="InterPro" id="IPR036388">
    <property type="entry name" value="WH-like_DNA-bd_sf"/>
</dbReference>
<dbReference type="RefSeq" id="WP_310022674.1">
    <property type="nucleotide sequence ID" value="NZ_JAVDUM010000016.1"/>
</dbReference>
<dbReference type="PROSITE" id="PS50931">
    <property type="entry name" value="HTH_LYSR"/>
    <property type="match status" value="1"/>
</dbReference>
<dbReference type="SUPFAM" id="SSF53850">
    <property type="entry name" value="Periplasmic binding protein-like II"/>
    <property type="match status" value="1"/>
</dbReference>
<dbReference type="PANTHER" id="PTHR30126:SF39">
    <property type="entry name" value="HTH-TYPE TRANSCRIPTIONAL REGULATOR CYSL"/>
    <property type="match status" value="1"/>
</dbReference>
<dbReference type="InterPro" id="IPR000847">
    <property type="entry name" value="LysR_HTH_N"/>
</dbReference>
<proteinExistence type="inferred from homology"/>
<evidence type="ECO:0000313" key="6">
    <source>
        <dbReference type="Proteomes" id="UP001259347"/>
    </source>
</evidence>
<keyword evidence="3" id="KW-0804">Transcription</keyword>